<proteinExistence type="predicted"/>
<gene>
    <name evidence="1" type="ORF">ING2E5A_0654</name>
</gene>
<dbReference type="KEGG" id="pmuc:ING2E5A_0654"/>
<keyword evidence="2" id="KW-1185">Reference proteome</keyword>
<dbReference type="AlphaFoldDB" id="A0A1G4G4N7"/>
<reference evidence="1 2" key="1">
    <citation type="submission" date="2016-08" db="EMBL/GenBank/DDBJ databases">
        <authorList>
            <person name="Seilhamer J.J."/>
        </authorList>
    </citation>
    <scope>NUCLEOTIDE SEQUENCE [LARGE SCALE GENOMIC DNA]</scope>
    <source>
        <strain evidence="1">ING2-E5A</strain>
    </source>
</reference>
<evidence type="ECO:0000313" key="1">
    <source>
        <dbReference type="EMBL" id="SCM55956.1"/>
    </source>
</evidence>
<protein>
    <submittedName>
        <fullName evidence="1">Uncharacterized protein</fullName>
    </submittedName>
</protein>
<dbReference type="EMBL" id="LT608328">
    <property type="protein sequence ID" value="SCM55956.1"/>
    <property type="molecule type" value="Genomic_DNA"/>
</dbReference>
<evidence type="ECO:0000313" key="2">
    <source>
        <dbReference type="Proteomes" id="UP000178485"/>
    </source>
</evidence>
<organism evidence="1 2">
    <name type="scientific">Petrimonas mucosa</name>
    <dbReference type="NCBI Taxonomy" id="1642646"/>
    <lineage>
        <taxon>Bacteria</taxon>
        <taxon>Pseudomonadati</taxon>
        <taxon>Bacteroidota</taxon>
        <taxon>Bacteroidia</taxon>
        <taxon>Bacteroidales</taxon>
        <taxon>Dysgonomonadaceae</taxon>
        <taxon>Petrimonas</taxon>
    </lineage>
</organism>
<accession>A0A1G4G4N7</accession>
<dbReference type="Proteomes" id="UP000178485">
    <property type="component" value="Chromosome i"/>
</dbReference>
<sequence length="71" mass="8434">MRKLSYKMAPLKPNEEDNNLTRMMRWEEEQGMSLSELTETEWIDVIQHILPITKQEAEDYLTHLRAIKAGM</sequence>
<name>A0A1G4G4N7_9BACT</name>